<dbReference type="EMBL" id="NKHF01000028">
    <property type="protein sequence ID" value="PCK32509.1"/>
    <property type="molecule type" value="Genomic_DNA"/>
</dbReference>
<keyword evidence="3" id="KW-1185">Reference proteome</keyword>
<proteinExistence type="predicted"/>
<evidence type="ECO:0000256" key="1">
    <source>
        <dbReference type="SAM" id="Phobius"/>
    </source>
</evidence>
<sequence>MHFRLSQIEQLHGFKLRDKQMILRIALSRLDAKTRVLLRIAKLLLLTPFFASLAVFEGWLLLPILLVAGLVYPLFTTPLEIYFGKPELAKAISEFETTNKSS</sequence>
<dbReference type="RefSeq" id="WP_099641293.1">
    <property type="nucleotide sequence ID" value="NZ_JAQPZX010000004.1"/>
</dbReference>
<name>A0A2A5JT46_PSEO7</name>
<evidence type="ECO:0000313" key="3">
    <source>
        <dbReference type="Proteomes" id="UP000228621"/>
    </source>
</evidence>
<evidence type="ECO:0000313" key="2">
    <source>
        <dbReference type="EMBL" id="PCK32509.1"/>
    </source>
</evidence>
<keyword evidence="1" id="KW-1133">Transmembrane helix</keyword>
<protein>
    <submittedName>
        <fullName evidence="2">Uncharacterized protein</fullName>
    </submittedName>
</protein>
<accession>A0A2A5JT46</accession>
<reference evidence="3" key="1">
    <citation type="journal article" date="2019" name="Genome Announc.">
        <title>Draft Genome Sequence of Pseudoalteromonas piscicida Strain 36Y ROTHPW, an Hypersaline Seawater Isolate from the South Coast of Sonora, Mexico.</title>
        <authorList>
            <person name="Sanchez-Diaz R."/>
            <person name="Molina-Garza Z.J."/>
            <person name="Cruz-Suarez L.E."/>
            <person name="Selvin J."/>
            <person name="Kiran G.S."/>
            <person name="Ibarra-Gamez J.C."/>
            <person name="Gomez-Gil B."/>
            <person name="Galaviz-Silva L."/>
        </authorList>
    </citation>
    <scope>NUCLEOTIDE SEQUENCE [LARGE SCALE GENOMIC DNA]</scope>
    <source>
        <strain evidence="3">36Y_RITHPW</strain>
    </source>
</reference>
<dbReference type="Proteomes" id="UP000228621">
    <property type="component" value="Unassembled WGS sequence"/>
</dbReference>
<feature type="transmembrane region" description="Helical" evidence="1">
    <location>
        <begin position="36"/>
        <end position="56"/>
    </location>
</feature>
<comment type="caution">
    <text evidence="2">The sequence shown here is derived from an EMBL/GenBank/DDBJ whole genome shotgun (WGS) entry which is preliminary data.</text>
</comment>
<dbReference type="AlphaFoldDB" id="A0A2A5JT46"/>
<keyword evidence="1" id="KW-0472">Membrane</keyword>
<dbReference type="OrthoDB" id="6314641at2"/>
<organism evidence="2 3">
    <name type="scientific">Pseudoalteromonas piscicida</name>
    <dbReference type="NCBI Taxonomy" id="43662"/>
    <lineage>
        <taxon>Bacteria</taxon>
        <taxon>Pseudomonadati</taxon>
        <taxon>Pseudomonadota</taxon>
        <taxon>Gammaproteobacteria</taxon>
        <taxon>Alteromonadales</taxon>
        <taxon>Pseudoalteromonadaceae</taxon>
        <taxon>Pseudoalteromonas</taxon>
    </lineage>
</organism>
<gene>
    <name evidence="2" type="ORF">CEX98_06460</name>
</gene>
<keyword evidence="1" id="KW-0812">Transmembrane</keyword>